<protein>
    <submittedName>
        <fullName evidence="1">Uncharacterized protein</fullName>
    </submittedName>
</protein>
<dbReference type="RefSeq" id="XP_041293451.1">
    <property type="nucleotide sequence ID" value="XM_041428321.1"/>
</dbReference>
<keyword evidence="2" id="KW-1185">Reference proteome</keyword>
<dbReference type="GeneID" id="64690580"/>
<accession>A0A9P7F768</accession>
<name>A0A9P7F768_9AGAM</name>
<dbReference type="Proteomes" id="UP000823399">
    <property type="component" value="Unassembled WGS sequence"/>
</dbReference>
<comment type="caution">
    <text evidence="1">The sequence shown here is derived from an EMBL/GenBank/DDBJ whole genome shotgun (WGS) entry which is preliminary data.</text>
</comment>
<dbReference type="OrthoDB" id="2641602at2759"/>
<evidence type="ECO:0000313" key="1">
    <source>
        <dbReference type="EMBL" id="KAG2109369.1"/>
    </source>
</evidence>
<reference evidence="1" key="1">
    <citation type="journal article" date="2020" name="New Phytol.">
        <title>Comparative genomics reveals dynamic genome evolution in host specialist ectomycorrhizal fungi.</title>
        <authorList>
            <person name="Lofgren L.A."/>
            <person name="Nguyen N.H."/>
            <person name="Vilgalys R."/>
            <person name="Ruytinx J."/>
            <person name="Liao H.L."/>
            <person name="Branco S."/>
            <person name="Kuo A."/>
            <person name="LaButti K."/>
            <person name="Lipzen A."/>
            <person name="Andreopoulos W."/>
            <person name="Pangilinan J."/>
            <person name="Riley R."/>
            <person name="Hundley H."/>
            <person name="Na H."/>
            <person name="Barry K."/>
            <person name="Grigoriev I.V."/>
            <person name="Stajich J.E."/>
            <person name="Kennedy P.G."/>
        </authorList>
    </citation>
    <scope>NUCLEOTIDE SEQUENCE</scope>
    <source>
        <strain evidence="1">FC423</strain>
    </source>
</reference>
<sequence length="381" mass="43318">MVPATIDEESIKGRLLLTSLASYSSVMEPPIRSHSGNLPMELLIPILEDAAQLTFFPGEKHVDKNFYSTAVSLCRVSRLFRRIILPKMLHTVFLRGHGVKKFANALLMQKAYAEKESDLYLDYTSAIKRMWISHHWPSLSVSELKLSLSILHPVILAVPVLAIDSEHLKLLVQIVEDAWTTHEDLNIDHEYHPFPGKTQNLTIMSSNGSWSPFNYDQKPSIFLASIPRLTCLPALEVSSDLFRDISRGLRSTGSSLQYWMDKIAWAQMTNLQTFSVVYPHLGPQFSMRSYIDPSRGLDLHVERLNVSAPLYKQDPQSFPWGTPPFSMTNPGEKNIRTNGLSFEVTRKQTHFCRLDFSWENAWACGLTDDEGYKESVDVNMT</sequence>
<gene>
    <name evidence="1" type="ORF">F5147DRAFT_156105</name>
</gene>
<organism evidence="1 2">
    <name type="scientific">Suillus discolor</name>
    <dbReference type="NCBI Taxonomy" id="1912936"/>
    <lineage>
        <taxon>Eukaryota</taxon>
        <taxon>Fungi</taxon>
        <taxon>Dikarya</taxon>
        <taxon>Basidiomycota</taxon>
        <taxon>Agaricomycotina</taxon>
        <taxon>Agaricomycetes</taxon>
        <taxon>Agaricomycetidae</taxon>
        <taxon>Boletales</taxon>
        <taxon>Suillineae</taxon>
        <taxon>Suillaceae</taxon>
        <taxon>Suillus</taxon>
    </lineage>
</organism>
<dbReference type="AlphaFoldDB" id="A0A9P7F768"/>
<evidence type="ECO:0000313" key="2">
    <source>
        <dbReference type="Proteomes" id="UP000823399"/>
    </source>
</evidence>
<dbReference type="EMBL" id="JABBWM010000024">
    <property type="protein sequence ID" value="KAG2109369.1"/>
    <property type="molecule type" value="Genomic_DNA"/>
</dbReference>
<proteinExistence type="predicted"/>